<dbReference type="AlphaFoldDB" id="E4ZWK8"/>
<evidence type="ECO:0000313" key="2">
    <source>
        <dbReference type="EMBL" id="CBX95984.1"/>
    </source>
</evidence>
<feature type="compositionally biased region" description="Polar residues" evidence="1">
    <location>
        <begin position="155"/>
        <end position="169"/>
    </location>
</feature>
<evidence type="ECO:0000256" key="1">
    <source>
        <dbReference type="SAM" id="MobiDB-lite"/>
    </source>
</evidence>
<proteinExistence type="predicted"/>
<accession>E4ZWK8</accession>
<evidence type="ECO:0000313" key="3">
    <source>
        <dbReference type="Proteomes" id="UP000002668"/>
    </source>
</evidence>
<dbReference type="GeneID" id="13281449"/>
<dbReference type="eggNOG" id="ENOG502SPW3">
    <property type="taxonomic scope" value="Eukaryota"/>
</dbReference>
<dbReference type="OrthoDB" id="3913028at2759"/>
<dbReference type="RefSeq" id="XP_003839463.1">
    <property type="nucleotide sequence ID" value="XM_003839415.1"/>
</dbReference>
<protein>
    <submittedName>
        <fullName evidence="2">Uncharacterized protein</fullName>
    </submittedName>
</protein>
<gene>
    <name evidence="2" type="ORF">LEMA_P031360.1</name>
</gene>
<reference evidence="3" key="1">
    <citation type="journal article" date="2011" name="Nat. Commun.">
        <title>Effector diversification within compartments of the Leptosphaeria maculans genome affected by Repeat-Induced Point mutations.</title>
        <authorList>
            <person name="Rouxel T."/>
            <person name="Grandaubert J."/>
            <person name="Hane J.K."/>
            <person name="Hoede C."/>
            <person name="van de Wouw A.P."/>
            <person name="Couloux A."/>
            <person name="Dominguez V."/>
            <person name="Anthouard V."/>
            <person name="Bally P."/>
            <person name="Bourras S."/>
            <person name="Cozijnsen A.J."/>
            <person name="Ciuffetti L.M."/>
            <person name="Degrave A."/>
            <person name="Dilmaghani A."/>
            <person name="Duret L."/>
            <person name="Fudal I."/>
            <person name="Goodwin S.B."/>
            <person name="Gout L."/>
            <person name="Glaser N."/>
            <person name="Linglin J."/>
            <person name="Kema G.H.J."/>
            <person name="Lapalu N."/>
            <person name="Lawrence C.B."/>
            <person name="May K."/>
            <person name="Meyer M."/>
            <person name="Ollivier B."/>
            <person name="Poulain J."/>
            <person name="Schoch C.L."/>
            <person name="Simon A."/>
            <person name="Spatafora J.W."/>
            <person name="Stachowiak A."/>
            <person name="Turgeon B.G."/>
            <person name="Tyler B.M."/>
            <person name="Vincent D."/>
            <person name="Weissenbach J."/>
            <person name="Amselem J."/>
            <person name="Quesneville H."/>
            <person name="Oliver R.P."/>
            <person name="Wincker P."/>
            <person name="Balesdent M.-H."/>
            <person name="Howlett B.J."/>
        </authorList>
    </citation>
    <scope>NUCLEOTIDE SEQUENCE [LARGE SCALE GENOMIC DNA]</scope>
    <source>
        <strain evidence="3">JN3 / isolate v23.1.3 / race Av1-4-5-6-7-8</strain>
    </source>
</reference>
<dbReference type="Proteomes" id="UP000002668">
    <property type="component" value="Genome"/>
</dbReference>
<name>E4ZWK8_LEPMJ</name>
<dbReference type="InParanoid" id="E4ZWK8"/>
<organism evidence="3">
    <name type="scientific">Leptosphaeria maculans (strain JN3 / isolate v23.1.3 / race Av1-4-5-6-7-8)</name>
    <name type="common">Blackleg fungus</name>
    <name type="synonym">Phoma lingam</name>
    <dbReference type="NCBI Taxonomy" id="985895"/>
    <lineage>
        <taxon>Eukaryota</taxon>
        <taxon>Fungi</taxon>
        <taxon>Dikarya</taxon>
        <taxon>Ascomycota</taxon>
        <taxon>Pezizomycotina</taxon>
        <taxon>Dothideomycetes</taxon>
        <taxon>Pleosporomycetidae</taxon>
        <taxon>Pleosporales</taxon>
        <taxon>Pleosporineae</taxon>
        <taxon>Leptosphaeriaceae</taxon>
        <taxon>Plenodomus</taxon>
        <taxon>Plenodomus lingam/Leptosphaeria maculans species complex</taxon>
    </lineage>
</organism>
<feature type="compositionally biased region" description="Low complexity" evidence="1">
    <location>
        <begin position="136"/>
        <end position="148"/>
    </location>
</feature>
<sequence>MVEASMTFKSMSTSGTSSSKASSLFDLDENGHKSILVYKYRSGAKGLEVKTERELCEELDQDPSLPFMRVTKKPIPRGNSRLDILSGDLMLPEERKLYGDRPTLSASVANVGLPTLAKWKHMILGSYDDLYIVSKSHSPAPSPETSPEATKDSSPESSQHVSPATTFPSNVAHPRQNPDA</sequence>
<dbReference type="EMBL" id="FP929127">
    <property type="protein sequence ID" value="CBX95984.1"/>
    <property type="molecule type" value="Genomic_DNA"/>
</dbReference>
<feature type="region of interest" description="Disordered" evidence="1">
    <location>
        <begin position="1"/>
        <end position="23"/>
    </location>
</feature>
<dbReference type="OMA" id="HMILGSY"/>
<dbReference type="VEuPathDB" id="FungiDB:LEMA_P031360.1"/>
<feature type="region of interest" description="Disordered" evidence="1">
    <location>
        <begin position="134"/>
        <end position="180"/>
    </location>
</feature>
<keyword evidence="3" id="KW-1185">Reference proteome</keyword>
<dbReference type="HOGENOM" id="CLU_132241_0_0_1"/>